<dbReference type="PROSITE" id="PS50076">
    <property type="entry name" value="DNAJ_2"/>
    <property type="match status" value="1"/>
</dbReference>
<name>A0ABD3PXW4_9STRA</name>
<dbReference type="InterPro" id="IPR001623">
    <property type="entry name" value="DnaJ_domain"/>
</dbReference>
<reference evidence="4 5" key="1">
    <citation type="journal article" date="2020" name="G3 (Bethesda)">
        <title>Improved Reference Genome for Cyclotella cryptica CCMP332, a Model for Cell Wall Morphogenesis, Salinity Adaptation, and Lipid Production in Diatoms (Bacillariophyta).</title>
        <authorList>
            <person name="Roberts W.R."/>
            <person name="Downey K.M."/>
            <person name="Ruck E.C."/>
            <person name="Traller J.C."/>
            <person name="Alverson A.J."/>
        </authorList>
    </citation>
    <scope>NUCLEOTIDE SEQUENCE [LARGE SCALE GENOMIC DNA]</scope>
    <source>
        <strain evidence="4 5">CCMP332</strain>
    </source>
</reference>
<dbReference type="Proteomes" id="UP001516023">
    <property type="component" value="Unassembled WGS sequence"/>
</dbReference>
<accession>A0ABD3PXW4</accession>
<evidence type="ECO:0000259" key="3">
    <source>
        <dbReference type="PROSITE" id="PS50076"/>
    </source>
</evidence>
<dbReference type="Pfam" id="PF01556">
    <property type="entry name" value="DnaJ_C"/>
    <property type="match status" value="1"/>
</dbReference>
<keyword evidence="5" id="KW-1185">Reference proteome</keyword>
<gene>
    <name evidence="4" type="ORF">HJC23_005536</name>
</gene>
<proteinExistence type="predicted"/>
<evidence type="ECO:0000256" key="1">
    <source>
        <dbReference type="ARBA" id="ARBA00023186"/>
    </source>
</evidence>
<keyword evidence="1" id="KW-0143">Chaperone</keyword>
<evidence type="ECO:0000256" key="2">
    <source>
        <dbReference type="SAM" id="MobiDB-lite"/>
    </source>
</evidence>
<dbReference type="Gene3D" id="1.10.287.110">
    <property type="entry name" value="DnaJ domain"/>
    <property type="match status" value="1"/>
</dbReference>
<dbReference type="InterPro" id="IPR036869">
    <property type="entry name" value="J_dom_sf"/>
</dbReference>
<dbReference type="InterPro" id="IPR008971">
    <property type="entry name" value="HSP40/DnaJ_pept-bd"/>
</dbReference>
<dbReference type="SUPFAM" id="SSF49493">
    <property type="entry name" value="HSP40/DnaJ peptide-binding domain"/>
    <property type="match status" value="2"/>
</dbReference>
<evidence type="ECO:0000313" key="5">
    <source>
        <dbReference type="Proteomes" id="UP001516023"/>
    </source>
</evidence>
<feature type="region of interest" description="Disordered" evidence="2">
    <location>
        <begin position="35"/>
        <end position="156"/>
    </location>
</feature>
<feature type="region of interest" description="Disordered" evidence="2">
    <location>
        <begin position="588"/>
        <end position="615"/>
    </location>
</feature>
<feature type="compositionally biased region" description="Basic and acidic residues" evidence="2">
    <location>
        <begin position="597"/>
        <end position="614"/>
    </location>
</feature>
<feature type="compositionally biased region" description="Basic residues" evidence="2">
    <location>
        <begin position="102"/>
        <end position="115"/>
    </location>
</feature>
<dbReference type="Pfam" id="PF00226">
    <property type="entry name" value="DnaJ"/>
    <property type="match status" value="1"/>
</dbReference>
<dbReference type="CDD" id="cd06257">
    <property type="entry name" value="DnaJ"/>
    <property type="match status" value="1"/>
</dbReference>
<dbReference type="SUPFAM" id="SSF46565">
    <property type="entry name" value="Chaperone J-domain"/>
    <property type="match status" value="1"/>
</dbReference>
<comment type="caution">
    <text evidence="4">The sequence shown here is derived from an EMBL/GenBank/DDBJ whole genome shotgun (WGS) entry which is preliminary data.</text>
</comment>
<organism evidence="4 5">
    <name type="scientific">Cyclotella cryptica</name>
    <dbReference type="NCBI Taxonomy" id="29204"/>
    <lineage>
        <taxon>Eukaryota</taxon>
        <taxon>Sar</taxon>
        <taxon>Stramenopiles</taxon>
        <taxon>Ochrophyta</taxon>
        <taxon>Bacillariophyta</taxon>
        <taxon>Coscinodiscophyceae</taxon>
        <taxon>Thalassiosirophycidae</taxon>
        <taxon>Stephanodiscales</taxon>
        <taxon>Stephanodiscaceae</taxon>
        <taxon>Cyclotella</taxon>
    </lineage>
</organism>
<dbReference type="InterPro" id="IPR051339">
    <property type="entry name" value="DnaJ_subfamily_B"/>
</dbReference>
<dbReference type="Gene3D" id="2.60.260.20">
    <property type="entry name" value="Urease metallochaperone UreE, N-terminal domain"/>
    <property type="match status" value="3"/>
</dbReference>
<dbReference type="AlphaFoldDB" id="A0ABD3PXW4"/>
<dbReference type="PANTHER" id="PTHR24078:SF553">
    <property type="entry name" value="DNAJ HOMOLOG SUBFAMILY B MEMBER 5"/>
    <property type="match status" value="1"/>
</dbReference>
<sequence>MTPKSPSVTTAVGVIAAAATVSSSSTRTVSLTSISSTLTTPPCTSNISCPPIDPSSLKNHRRQVKSAAFVHRVPRGGSSESTHHHHMNNDDNPTLHGDVQNKQHHKDKKKKKRSKSSSGNKPSKAKEEDTSTSQNNNTTNDQTPSNHDNDNASTSTILPPEIQHILSQSCHYAVLGVPPSASPTDILKAYRKKCVLTHPDKLPSHLPDKRSAFDKVAKAYDVLGCEKKRAVYDRFGNVDYDLDIDNVPGGAAGGMGSMFGSNDFVRDFFTGTSSAFFGDPFATRRSHPGANGNANPFRRPPRNKDLRYNLEVTLEDLYTGTTKHVAIQQPNPLQPHFPLRKEVEVTLPPGMMSGNSVRISGVVDSIPNCAPADVVFLLSERRHDTFTRRGCDLAMEMKISLGESVGGWRRKVRCLDGKEIVIAPPMGGVVERWKKKKERGESGDGDGVVDVPPLTLSSIESDGNVNNNTTDCETELIQLPSTMIQTGDVHVLKGKGMPRRSASGMVGQQYGDLYIQFVVEMPGGSNNKLNPNRLTDMERMELARLLHKLEGKEDPSIVVKSNNSTTTEGNKYPTEDANILYLEPALASDFGSSHPTENNDHDEHLRHEDDDSHSHGFHTNDLNDFFQRAFGGRTYGSSFGSSGFHYFSSGGRGFGYDAESGEDDHKVECNQM</sequence>
<dbReference type="InterPro" id="IPR002939">
    <property type="entry name" value="DnaJ_C"/>
</dbReference>
<dbReference type="CDD" id="cd10747">
    <property type="entry name" value="DnaJ_C"/>
    <property type="match status" value="1"/>
</dbReference>
<feature type="region of interest" description="Disordered" evidence="2">
    <location>
        <begin position="284"/>
        <end position="303"/>
    </location>
</feature>
<protein>
    <recommendedName>
        <fullName evidence="3">J domain-containing protein</fullName>
    </recommendedName>
</protein>
<dbReference type="EMBL" id="JABMIG020000100">
    <property type="protein sequence ID" value="KAL3792566.1"/>
    <property type="molecule type" value="Genomic_DNA"/>
</dbReference>
<evidence type="ECO:0000313" key="4">
    <source>
        <dbReference type="EMBL" id="KAL3792566.1"/>
    </source>
</evidence>
<dbReference type="PRINTS" id="PR00625">
    <property type="entry name" value="JDOMAIN"/>
</dbReference>
<feature type="domain" description="J" evidence="3">
    <location>
        <begin position="170"/>
        <end position="236"/>
    </location>
</feature>
<dbReference type="PANTHER" id="PTHR24078">
    <property type="entry name" value="DNAJ HOMOLOG SUBFAMILY C MEMBER"/>
    <property type="match status" value="1"/>
</dbReference>
<feature type="compositionally biased region" description="Low complexity" evidence="2">
    <location>
        <begin position="131"/>
        <end position="146"/>
    </location>
</feature>
<dbReference type="SMART" id="SM00271">
    <property type="entry name" value="DnaJ"/>
    <property type="match status" value="1"/>
</dbReference>